<organism evidence="1 2">
    <name type="scientific">Paramagnetospirillum kuznetsovii</name>
    <dbReference type="NCBI Taxonomy" id="2053833"/>
    <lineage>
        <taxon>Bacteria</taxon>
        <taxon>Pseudomonadati</taxon>
        <taxon>Pseudomonadota</taxon>
        <taxon>Alphaproteobacteria</taxon>
        <taxon>Rhodospirillales</taxon>
        <taxon>Magnetospirillaceae</taxon>
        <taxon>Paramagnetospirillum</taxon>
    </lineage>
</organism>
<proteinExistence type="predicted"/>
<name>A0A364P330_9PROT</name>
<comment type="caution">
    <text evidence="1">The sequence shown here is derived from an EMBL/GenBank/DDBJ whole genome shotgun (WGS) entry which is preliminary data.</text>
</comment>
<dbReference type="OrthoDB" id="9813449at2"/>
<protein>
    <submittedName>
        <fullName evidence="1">Type II toxin-antitoxin system PemK/MazF family toxin</fullName>
    </submittedName>
</protein>
<reference evidence="1 2" key="1">
    <citation type="submission" date="2017-11" db="EMBL/GenBank/DDBJ databases">
        <title>Draft genome sequence of magnetotactic bacterium Magnetospirillum kuznetsovii LBB-42.</title>
        <authorList>
            <person name="Grouzdev D.S."/>
            <person name="Rysina M.S."/>
            <person name="Baslerov R.V."/>
            <person name="Koziaeva V."/>
        </authorList>
    </citation>
    <scope>NUCLEOTIDE SEQUENCE [LARGE SCALE GENOMIC DNA]</scope>
    <source>
        <strain evidence="1 2">LBB-42</strain>
    </source>
</reference>
<evidence type="ECO:0000313" key="1">
    <source>
        <dbReference type="EMBL" id="RAU23759.1"/>
    </source>
</evidence>
<dbReference type="Pfam" id="PF02452">
    <property type="entry name" value="PemK_toxin"/>
    <property type="match status" value="1"/>
</dbReference>
<evidence type="ECO:0000313" key="2">
    <source>
        <dbReference type="Proteomes" id="UP000251075"/>
    </source>
</evidence>
<keyword evidence="2" id="KW-1185">Reference proteome</keyword>
<accession>A0A364P330</accession>
<dbReference type="Gene3D" id="2.30.30.110">
    <property type="match status" value="1"/>
</dbReference>
<dbReference type="InterPro" id="IPR011067">
    <property type="entry name" value="Plasmid_toxin/cell-grow_inhib"/>
</dbReference>
<dbReference type="GO" id="GO:0003677">
    <property type="term" value="F:DNA binding"/>
    <property type="evidence" value="ECO:0007669"/>
    <property type="project" value="InterPro"/>
</dbReference>
<dbReference type="SUPFAM" id="SSF50118">
    <property type="entry name" value="Cell growth inhibitor/plasmid maintenance toxic component"/>
    <property type="match status" value="1"/>
</dbReference>
<dbReference type="EMBL" id="PGTO01000001">
    <property type="protein sequence ID" value="RAU23759.1"/>
    <property type="molecule type" value="Genomic_DNA"/>
</dbReference>
<sequence length="115" mass="12748">MPTMPFEFGDIVLVPFPFTSHAASKKRPAVVVSSRSYNLARPDLVLMAVTSQLRPVPDFRETGIGDWQSAGLLKPSVIKPIFATLEQGLVIRTLGRLESADPEALRRNIREILFS</sequence>
<dbReference type="AlphaFoldDB" id="A0A364P330"/>
<dbReference type="InterPro" id="IPR003477">
    <property type="entry name" value="PemK-like"/>
</dbReference>
<gene>
    <name evidence="1" type="ORF">CU669_01290</name>
</gene>
<dbReference type="Proteomes" id="UP000251075">
    <property type="component" value="Unassembled WGS sequence"/>
</dbReference>